<keyword evidence="4" id="KW-0479">Metal-binding</keyword>
<feature type="compositionally biased region" description="Polar residues" evidence="11">
    <location>
        <begin position="313"/>
        <end position="333"/>
    </location>
</feature>
<evidence type="ECO:0000256" key="4">
    <source>
        <dbReference type="ARBA" id="ARBA00022723"/>
    </source>
</evidence>
<keyword evidence="7" id="KW-0106">Calcium</keyword>
<dbReference type="GeneID" id="37036002"/>
<dbReference type="Pfam" id="PF07519">
    <property type="entry name" value="Tannase"/>
    <property type="match status" value="2"/>
</dbReference>
<evidence type="ECO:0000256" key="1">
    <source>
        <dbReference type="ARBA" id="ARBA00006249"/>
    </source>
</evidence>
<dbReference type="EC" id="3.1.1.-" evidence="10"/>
<feature type="region of interest" description="Disordered" evidence="11">
    <location>
        <begin position="31"/>
        <end position="59"/>
    </location>
</feature>
<feature type="region of interest" description="Disordered" evidence="11">
    <location>
        <begin position="283"/>
        <end position="337"/>
    </location>
</feature>
<organism evidence="12 13">
    <name type="scientific">Ceraceosorus guamensis</name>
    <dbReference type="NCBI Taxonomy" id="1522189"/>
    <lineage>
        <taxon>Eukaryota</taxon>
        <taxon>Fungi</taxon>
        <taxon>Dikarya</taxon>
        <taxon>Basidiomycota</taxon>
        <taxon>Ustilaginomycotina</taxon>
        <taxon>Exobasidiomycetes</taxon>
        <taxon>Ceraceosorales</taxon>
        <taxon>Ceraceosoraceae</taxon>
        <taxon>Ceraceosorus</taxon>
    </lineage>
</organism>
<feature type="compositionally biased region" description="Low complexity" evidence="11">
    <location>
        <begin position="295"/>
        <end position="311"/>
    </location>
</feature>
<dbReference type="InParanoid" id="A0A316VZM2"/>
<keyword evidence="3" id="KW-0858">Xylan degradation</keyword>
<keyword evidence="5 10" id="KW-0732">Signal</keyword>
<feature type="signal peptide" evidence="10">
    <location>
        <begin position="1"/>
        <end position="22"/>
    </location>
</feature>
<evidence type="ECO:0000256" key="5">
    <source>
        <dbReference type="ARBA" id="ARBA00022729"/>
    </source>
</evidence>
<dbReference type="PANTHER" id="PTHR33938:SF15">
    <property type="entry name" value="FERULOYL ESTERASE B-RELATED"/>
    <property type="match status" value="1"/>
</dbReference>
<evidence type="ECO:0000256" key="7">
    <source>
        <dbReference type="ARBA" id="ARBA00022837"/>
    </source>
</evidence>
<dbReference type="OrthoDB" id="3039123at2759"/>
<evidence type="ECO:0000313" key="13">
    <source>
        <dbReference type="Proteomes" id="UP000245783"/>
    </source>
</evidence>
<dbReference type="PANTHER" id="PTHR33938">
    <property type="entry name" value="FERULOYL ESTERASE B-RELATED"/>
    <property type="match status" value="1"/>
</dbReference>
<reference evidence="12 13" key="1">
    <citation type="journal article" date="2018" name="Mol. Biol. Evol.">
        <title>Broad Genomic Sampling Reveals a Smut Pathogenic Ancestry of the Fungal Clade Ustilaginomycotina.</title>
        <authorList>
            <person name="Kijpornyongpan T."/>
            <person name="Mondo S.J."/>
            <person name="Barry K."/>
            <person name="Sandor L."/>
            <person name="Lee J."/>
            <person name="Lipzen A."/>
            <person name="Pangilinan J."/>
            <person name="LaButti K."/>
            <person name="Hainaut M."/>
            <person name="Henrissat B."/>
            <person name="Grigoriev I.V."/>
            <person name="Spatafora J.W."/>
            <person name="Aime M.C."/>
        </authorList>
    </citation>
    <scope>NUCLEOTIDE SEQUENCE [LARGE SCALE GENOMIC DNA]</scope>
    <source>
        <strain evidence="12 13">MCA 4658</strain>
    </source>
</reference>
<evidence type="ECO:0000313" key="12">
    <source>
        <dbReference type="EMBL" id="PWN41883.1"/>
    </source>
</evidence>
<sequence length="875" mass="92626">MRSSLLIWPALGIALAAGSVAALPADRAATSSSGLTSRVPSSSRSTSVKSSSNTASKSISSKSASSTTFAAPSTSNVTNSNGTIVAKDAPPQASACTAFAAYLPTLLSSGKATPGGTKLKVKNSLAAYYQGVNPSTKELIDLIPNGAFGPKDSKKGAISGAGEWDTTDVMMDEGYGEADLVEQAGLGLLPPFCRIGGSIETSDSSQTWFEVWLPLPRDGLQNGTFGDSSIPQNASSPLVRVKPLILAKAWRQKDPLVASSSSTPVPTAAAFRSENPALQHVLARSDSPSFEDVTASETALPSPSAALSPSAVDSITSGEGSAVSANPSATASGVQPLLPEVVHTTSKKPDGLPASGGNWRGRMLLIGTGGQKGTVIYPELKQVLTRYREAAAGTNAGHWGSGSDTTWTIQSPESQNDFGYRGVHVSTLASKAVVSQFYGAKSFGTDRANTKDATGLTFRSYFKGCSTGGRQAMVSAQRYPQDFDGIMAGSPAIDYNYLNAYQIHVNSFQNDTSSPRYIPEKLYATIHEAALDQCDAMDGQMDGIIGDVFNCDPHDYVPRLACDAQESVAADSTIIPTIASESDAVKLNARSRQANLAGHNGLVQLDNITSSDTPSCLTQPQIDNLYDIYETFKIGDTLIHEPVLPGSETGWTVLDGVGGIPFPAAPGWFKYQVLNITDKNAAFNPYTQVTPDVIFQGQQADAGGTIGFNANLRPYFQNGGKLVHYHGLADQLIPSGSSFRYHKLVTNNYSRFSSSYRFFPIPGMNHCRSGDGAFNFGSAGQTDQAGWRPLSYDANHDLTLALFKWVEQGTAPTSIIGAAYKNSTTETIGSYSSDVLAPRPFQNGVKLTRRFCPWPKTAQLVDNSQRGVAEGYKCQ</sequence>
<evidence type="ECO:0000256" key="6">
    <source>
        <dbReference type="ARBA" id="ARBA00022801"/>
    </source>
</evidence>
<dbReference type="InterPro" id="IPR011118">
    <property type="entry name" value="Tannase/feruloyl_esterase"/>
</dbReference>
<comment type="similarity">
    <text evidence="1 10">Belongs to the tannase family.</text>
</comment>
<gene>
    <name evidence="12" type="ORF">IE81DRAFT_324057</name>
</gene>
<name>A0A316VZM2_9BASI</name>
<keyword evidence="8" id="KW-1015">Disulfide bond</keyword>
<keyword evidence="3" id="KW-0624">Polysaccharide degradation</keyword>
<keyword evidence="13" id="KW-1185">Reference proteome</keyword>
<evidence type="ECO:0000256" key="10">
    <source>
        <dbReference type="RuleBase" id="RU361238"/>
    </source>
</evidence>
<keyword evidence="2" id="KW-0719">Serine esterase</keyword>
<dbReference type="GO" id="GO:0046872">
    <property type="term" value="F:metal ion binding"/>
    <property type="evidence" value="ECO:0007669"/>
    <property type="project" value="UniProtKB-KW"/>
</dbReference>
<protein>
    <recommendedName>
        <fullName evidence="10">Carboxylic ester hydrolase</fullName>
        <ecNumber evidence="10">3.1.1.-</ecNumber>
    </recommendedName>
</protein>
<evidence type="ECO:0000256" key="9">
    <source>
        <dbReference type="ARBA" id="ARBA00034075"/>
    </source>
</evidence>
<evidence type="ECO:0000256" key="2">
    <source>
        <dbReference type="ARBA" id="ARBA00022487"/>
    </source>
</evidence>
<comment type="catalytic activity">
    <reaction evidence="9">
        <text>feruloyl-polysaccharide + H2O = ferulate + polysaccharide.</text>
        <dbReference type="EC" id="3.1.1.73"/>
    </reaction>
</comment>
<keyword evidence="3" id="KW-0119">Carbohydrate metabolism</keyword>
<dbReference type="InterPro" id="IPR029058">
    <property type="entry name" value="AB_hydrolase_fold"/>
</dbReference>
<evidence type="ECO:0000256" key="11">
    <source>
        <dbReference type="SAM" id="MobiDB-lite"/>
    </source>
</evidence>
<dbReference type="Proteomes" id="UP000245783">
    <property type="component" value="Unassembled WGS sequence"/>
</dbReference>
<dbReference type="RefSeq" id="XP_025369043.1">
    <property type="nucleotide sequence ID" value="XM_025514132.1"/>
</dbReference>
<dbReference type="STRING" id="1522189.A0A316VZM2"/>
<dbReference type="EMBL" id="KZ819386">
    <property type="protein sequence ID" value="PWN41883.1"/>
    <property type="molecule type" value="Genomic_DNA"/>
</dbReference>
<evidence type="ECO:0000256" key="8">
    <source>
        <dbReference type="ARBA" id="ARBA00023157"/>
    </source>
</evidence>
<dbReference type="SUPFAM" id="SSF53474">
    <property type="entry name" value="alpha/beta-Hydrolases"/>
    <property type="match status" value="1"/>
</dbReference>
<dbReference type="AlphaFoldDB" id="A0A316VZM2"/>
<dbReference type="GO" id="GO:0045493">
    <property type="term" value="P:xylan catabolic process"/>
    <property type="evidence" value="ECO:0007669"/>
    <property type="project" value="UniProtKB-KW"/>
</dbReference>
<evidence type="ECO:0000256" key="3">
    <source>
        <dbReference type="ARBA" id="ARBA00022651"/>
    </source>
</evidence>
<dbReference type="GO" id="GO:0030600">
    <property type="term" value="F:feruloyl esterase activity"/>
    <property type="evidence" value="ECO:0007669"/>
    <property type="project" value="UniProtKB-EC"/>
</dbReference>
<keyword evidence="6 10" id="KW-0378">Hydrolase</keyword>
<accession>A0A316VZM2</accession>
<proteinExistence type="inferred from homology"/>
<feature type="chain" id="PRO_5016190996" description="Carboxylic ester hydrolase" evidence="10">
    <location>
        <begin position="23"/>
        <end position="875"/>
    </location>
</feature>